<feature type="region of interest" description="Disordered" evidence="1">
    <location>
        <begin position="1"/>
        <end position="41"/>
    </location>
</feature>
<dbReference type="Gene3D" id="3.80.10.10">
    <property type="entry name" value="Ribonuclease Inhibitor"/>
    <property type="match status" value="2"/>
</dbReference>
<name>A0A5C3LIX1_9AGAR</name>
<feature type="compositionally biased region" description="Acidic residues" evidence="1">
    <location>
        <begin position="28"/>
        <end position="41"/>
    </location>
</feature>
<keyword evidence="3" id="KW-1185">Reference proteome</keyword>
<proteinExistence type="predicted"/>
<sequence>MPESGLGHNASSHPAEDVGSRKCKDDDRDSDDFVVCDGESSSDADNEILERRDIGSIVPLLQLLPALTIEDNRYILNDTITQSDVQRLKLEAHKVRSFKHSGDLSPSVDPSIFFRLALLLKEPLFPSLRQLRLPSIGESLTHIFLFLSPSLQIVEMGDISYSAIRIATSFLAALPSEAPRLSHLVLRGPLKLGVTALVPISHLTQLRSLELFDVVVLDNFNLLSRLGRLTNLETFVLQLDTQSLNYCSPDHKTLPAGTFAKLRTLGVTATFSLINDLLHAISSDGLTVLRIQPLIVELVTRKKKGRKERSLPTPTLEQLVPCKMKEMFEIISSKWSQGVLSLYLDMLDTRASYGRTQTFNLLEEVIASLASLSNLETLHIKKWGIENLDYHIKQLAPSWKKIRELEFPLHRSNNTIGLGALRIIAASCPHLHSLQICIEPLSVTSLTNDMASYVLNHGLRKLSVGSSSGSKALDAGQRRFIARYLSVVFPVLTTMETHPGRNKEEWDLVHELLRMLQEVRRDDMNRNLQK</sequence>
<evidence type="ECO:0000313" key="2">
    <source>
        <dbReference type="EMBL" id="TFK32153.1"/>
    </source>
</evidence>
<accession>A0A5C3LIX1</accession>
<protein>
    <recommendedName>
        <fullName evidence="4">F-box domain-containing protein</fullName>
    </recommendedName>
</protein>
<dbReference type="OrthoDB" id="3068811at2759"/>
<dbReference type="AlphaFoldDB" id="A0A5C3LIX1"/>
<feature type="compositionally biased region" description="Basic and acidic residues" evidence="1">
    <location>
        <begin position="14"/>
        <end position="27"/>
    </location>
</feature>
<dbReference type="EMBL" id="ML213684">
    <property type="protein sequence ID" value="TFK32153.1"/>
    <property type="molecule type" value="Genomic_DNA"/>
</dbReference>
<evidence type="ECO:0000313" key="3">
    <source>
        <dbReference type="Proteomes" id="UP000308652"/>
    </source>
</evidence>
<gene>
    <name evidence="2" type="ORF">BDQ12DRAFT_739550</name>
</gene>
<evidence type="ECO:0008006" key="4">
    <source>
        <dbReference type="Google" id="ProtNLM"/>
    </source>
</evidence>
<dbReference type="InterPro" id="IPR032675">
    <property type="entry name" value="LRR_dom_sf"/>
</dbReference>
<dbReference type="SUPFAM" id="SSF52047">
    <property type="entry name" value="RNI-like"/>
    <property type="match status" value="1"/>
</dbReference>
<dbReference type="Proteomes" id="UP000308652">
    <property type="component" value="Unassembled WGS sequence"/>
</dbReference>
<reference evidence="2 3" key="1">
    <citation type="journal article" date="2019" name="Nat. Ecol. Evol.">
        <title>Megaphylogeny resolves global patterns of mushroom evolution.</title>
        <authorList>
            <person name="Varga T."/>
            <person name="Krizsan K."/>
            <person name="Foldi C."/>
            <person name="Dima B."/>
            <person name="Sanchez-Garcia M."/>
            <person name="Sanchez-Ramirez S."/>
            <person name="Szollosi G.J."/>
            <person name="Szarkandi J.G."/>
            <person name="Papp V."/>
            <person name="Albert L."/>
            <person name="Andreopoulos W."/>
            <person name="Angelini C."/>
            <person name="Antonin V."/>
            <person name="Barry K.W."/>
            <person name="Bougher N.L."/>
            <person name="Buchanan P."/>
            <person name="Buyck B."/>
            <person name="Bense V."/>
            <person name="Catcheside P."/>
            <person name="Chovatia M."/>
            <person name="Cooper J."/>
            <person name="Damon W."/>
            <person name="Desjardin D."/>
            <person name="Finy P."/>
            <person name="Geml J."/>
            <person name="Haridas S."/>
            <person name="Hughes K."/>
            <person name="Justo A."/>
            <person name="Karasinski D."/>
            <person name="Kautmanova I."/>
            <person name="Kiss B."/>
            <person name="Kocsube S."/>
            <person name="Kotiranta H."/>
            <person name="LaButti K.M."/>
            <person name="Lechner B.E."/>
            <person name="Liimatainen K."/>
            <person name="Lipzen A."/>
            <person name="Lukacs Z."/>
            <person name="Mihaltcheva S."/>
            <person name="Morgado L.N."/>
            <person name="Niskanen T."/>
            <person name="Noordeloos M.E."/>
            <person name="Ohm R.A."/>
            <person name="Ortiz-Santana B."/>
            <person name="Ovrebo C."/>
            <person name="Racz N."/>
            <person name="Riley R."/>
            <person name="Savchenko A."/>
            <person name="Shiryaev A."/>
            <person name="Soop K."/>
            <person name="Spirin V."/>
            <person name="Szebenyi C."/>
            <person name="Tomsovsky M."/>
            <person name="Tulloss R.E."/>
            <person name="Uehling J."/>
            <person name="Grigoriev I.V."/>
            <person name="Vagvolgyi C."/>
            <person name="Papp T."/>
            <person name="Martin F.M."/>
            <person name="Miettinen O."/>
            <person name="Hibbett D.S."/>
            <person name="Nagy L.G."/>
        </authorList>
    </citation>
    <scope>NUCLEOTIDE SEQUENCE [LARGE SCALE GENOMIC DNA]</scope>
    <source>
        <strain evidence="2 3">CBS 166.37</strain>
    </source>
</reference>
<evidence type="ECO:0000256" key="1">
    <source>
        <dbReference type="SAM" id="MobiDB-lite"/>
    </source>
</evidence>
<organism evidence="2 3">
    <name type="scientific">Crucibulum laeve</name>
    <dbReference type="NCBI Taxonomy" id="68775"/>
    <lineage>
        <taxon>Eukaryota</taxon>
        <taxon>Fungi</taxon>
        <taxon>Dikarya</taxon>
        <taxon>Basidiomycota</taxon>
        <taxon>Agaricomycotina</taxon>
        <taxon>Agaricomycetes</taxon>
        <taxon>Agaricomycetidae</taxon>
        <taxon>Agaricales</taxon>
        <taxon>Agaricineae</taxon>
        <taxon>Nidulariaceae</taxon>
        <taxon>Crucibulum</taxon>
    </lineage>
</organism>